<name>A0A9N9GPU0_9GLOM</name>
<dbReference type="Proteomes" id="UP000789342">
    <property type="component" value="Unassembled WGS sequence"/>
</dbReference>
<protein>
    <submittedName>
        <fullName evidence="2">15422_t:CDS:1</fullName>
    </submittedName>
</protein>
<feature type="region of interest" description="Disordered" evidence="1">
    <location>
        <begin position="1"/>
        <end position="40"/>
    </location>
</feature>
<reference evidence="2" key="1">
    <citation type="submission" date="2021-06" db="EMBL/GenBank/DDBJ databases">
        <authorList>
            <person name="Kallberg Y."/>
            <person name="Tangrot J."/>
            <person name="Rosling A."/>
        </authorList>
    </citation>
    <scope>NUCLEOTIDE SEQUENCE</scope>
    <source>
        <strain evidence="2">CL551</strain>
    </source>
</reference>
<dbReference type="InterPro" id="IPR021109">
    <property type="entry name" value="Peptidase_aspartic_dom_sf"/>
</dbReference>
<gene>
    <name evidence="2" type="ORF">AMORRO_LOCUS8871</name>
</gene>
<feature type="compositionally biased region" description="Low complexity" evidence="1">
    <location>
        <begin position="23"/>
        <end position="37"/>
    </location>
</feature>
<dbReference type="AlphaFoldDB" id="A0A9N9GPU0"/>
<sequence length="243" mass="27869">NKRKSQRTNPLKRKEKKPMVFFENNNENEQNEQGTNMEQEKPNEMFTFPNKEEFQMTSYSIVSDLQNKPVNIIFGQLLKEVPSMKQELLKSLIKKKTVRRKTKMNVNIGTSQESTALYCTATVYEHKIPLIIDSGSSGSVVTMQLLKKLKVKPERSSIIKIISVHGESKRALSEISNFPFNVGGNEIPVDVVVTDANSYQALVGNDWLSKVNDEEQFKYTTNSMEHYMLLNSDKKENNKNIEL</sequence>
<organism evidence="2 3">
    <name type="scientific">Acaulospora morrowiae</name>
    <dbReference type="NCBI Taxonomy" id="94023"/>
    <lineage>
        <taxon>Eukaryota</taxon>
        <taxon>Fungi</taxon>
        <taxon>Fungi incertae sedis</taxon>
        <taxon>Mucoromycota</taxon>
        <taxon>Glomeromycotina</taxon>
        <taxon>Glomeromycetes</taxon>
        <taxon>Diversisporales</taxon>
        <taxon>Acaulosporaceae</taxon>
        <taxon>Acaulospora</taxon>
    </lineage>
</organism>
<keyword evidence="3" id="KW-1185">Reference proteome</keyword>
<evidence type="ECO:0000313" key="2">
    <source>
        <dbReference type="EMBL" id="CAG8625956.1"/>
    </source>
</evidence>
<feature type="non-terminal residue" evidence="2">
    <location>
        <position position="243"/>
    </location>
</feature>
<dbReference type="CDD" id="cd00303">
    <property type="entry name" value="retropepsin_like"/>
    <property type="match status" value="1"/>
</dbReference>
<proteinExistence type="predicted"/>
<dbReference type="EMBL" id="CAJVPV010008059">
    <property type="protein sequence ID" value="CAG8625956.1"/>
    <property type="molecule type" value="Genomic_DNA"/>
</dbReference>
<dbReference type="OrthoDB" id="2442646at2759"/>
<dbReference type="SUPFAM" id="SSF50630">
    <property type="entry name" value="Acid proteases"/>
    <property type="match status" value="1"/>
</dbReference>
<evidence type="ECO:0000313" key="3">
    <source>
        <dbReference type="Proteomes" id="UP000789342"/>
    </source>
</evidence>
<accession>A0A9N9GPU0</accession>
<evidence type="ECO:0000256" key="1">
    <source>
        <dbReference type="SAM" id="MobiDB-lite"/>
    </source>
</evidence>
<dbReference type="Pfam" id="PF13650">
    <property type="entry name" value="Asp_protease_2"/>
    <property type="match status" value="1"/>
</dbReference>
<dbReference type="Gene3D" id="2.40.70.10">
    <property type="entry name" value="Acid Proteases"/>
    <property type="match status" value="1"/>
</dbReference>
<feature type="compositionally biased region" description="Basic residues" evidence="1">
    <location>
        <begin position="1"/>
        <end position="16"/>
    </location>
</feature>
<comment type="caution">
    <text evidence="2">The sequence shown here is derived from an EMBL/GenBank/DDBJ whole genome shotgun (WGS) entry which is preliminary data.</text>
</comment>